<dbReference type="PANTHER" id="PTHR43014:SF2">
    <property type="entry name" value="MERCURIC REDUCTASE"/>
    <property type="match status" value="1"/>
</dbReference>
<evidence type="ECO:0000256" key="1">
    <source>
        <dbReference type="ARBA" id="ARBA00007532"/>
    </source>
</evidence>
<feature type="region of interest" description="Disordered" evidence="6">
    <location>
        <begin position="1"/>
        <end position="20"/>
    </location>
</feature>
<evidence type="ECO:0000259" key="7">
    <source>
        <dbReference type="Pfam" id="PF02852"/>
    </source>
</evidence>
<dbReference type="Gene3D" id="3.50.50.60">
    <property type="entry name" value="FAD/NAD(P)-binding domain"/>
    <property type="match status" value="2"/>
</dbReference>
<feature type="disulfide bond" description="Redox-active" evidence="5">
    <location>
        <begin position="76"/>
        <end position="81"/>
    </location>
</feature>
<feature type="binding site" evidence="4">
    <location>
        <position position="290"/>
    </location>
    <ligand>
        <name>NAD(+)</name>
        <dbReference type="ChEBI" id="CHEBI:57540"/>
    </ligand>
</feature>
<dbReference type="Proteomes" id="UP000799439">
    <property type="component" value="Unassembled WGS sequence"/>
</dbReference>
<keyword evidence="10" id="KW-1185">Reference proteome</keyword>
<evidence type="ECO:0000256" key="6">
    <source>
        <dbReference type="SAM" id="MobiDB-lite"/>
    </source>
</evidence>
<accession>A0A9P4J7W7</accession>
<protein>
    <submittedName>
        <fullName evidence="9">Oxidoreductase</fullName>
    </submittedName>
</protein>
<dbReference type="EMBL" id="ML996081">
    <property type="protein sequence ID" value="KAF2156706.1"/>
    <property type="molecule type" value="Genomic_DNA"/>
</dbReference>
<name>A0A9P4J7W7_9PEZI</name>
<dbReference type="Gene3D" id="3.30.390.30">
    <property type="match status" value="1"/>
</dbReference>
<feature type="binding site" evidence="4">
    <location>
        <position position="334"/>
    </location>
    <ligand>
        <name>FAD</name>
        <dbReference type="ChEBI" id="CHEBI:57692"/>
    </ligand>
</feature>
<keyword evidence="3 4" id="KW-0274">FAD</keyword>
<dbReference type="InterPro" id="IPR001100">
    <property type="entry name" value="Pyr_nuc-diS_OxRdtase"/>
</dbReference>
<dbReference type="InterPro" id="IPR004099">
    <property type="entry name" value="Pyr_nucl-diS_OxRdtase_dimer"/>
</dbReference>
<dbReference type="InterPro" id="IPR036188">
    <property type="entry name" value="FAD/NAD-bd_sf"/>
</dbReference>
<feature type="domain" description="Pyridine nucleotide-disulphide oxidoreductase dimerisation" evidence="7">
    <location>
        <begin position="382"/>
        <end position="487"/>
    </location>
</feature>
<evidence type="ECO:0000256" key="2">
    <source>
        <dbReference type="ARBA" id="ARBA00022630"/>
    </source>
</evidence>
<evidence type="ECO:0000259" key="8">
    <source>
        <dbReference type="Pfam" id="PF07992"/>
    </source>
</evidence>
<feature type="binding site" evidence="4">
    <location>
        <position position="85"/>
    </location>
    <ligand>
        <name>FAD</name>
        <dbReference type="ChEBI" id="CHEBI:57692"/>
    </ligand>
</feature>
<gene>
    <name evidence="9" type="ORF">K461DRAFT_218397</name>
</gene>
<dbReference type="GO" id="GO:0050660">
    <property type="term" value="F:flavin adenine dinucleotide binding"/>
    <property type="evidence" value="ECO:0007669"/>
    <property type="project" value="TreeGrafter"/>
</dbReference>
<dbReference type="SUPFAM" id="SSF55424">
    <property type="entry name" value="FAD/NAD-linked reductases, dimerisation (C-terminal) domain"/>
    <property type="match status" value="1"/>
</dbReference>
<dbReference type="SUPFAM" id="SSF51905">
    <property type="entry name" value="FAD/NAD(P)-binding domain"/>
    <property type="match status" value="1"/>
</dbReference>
<dbReference type="AlphaFoldDB" id="A0A9P4J7W7"/>
<evidence type="ECO:0000313" key="9">
    <source>
        <dbReference type="EMBL" id="KAF2156706.1"/>
    </source>
</evidence>
<evidence type="ECO:0000256" key="3">
    <source>
        <dbReference type="ARBA" id="ARBA00022827"/>
    </source>
</evidence>
<proteinExistence type="inferred from homology"/>
<comment type="similarity">
    <text evidence="1">Belongs to the class-I pyridine nucleotide-disulfide oxidoreductase family.</text>
</comment>
<keyword evidence="2" id="KW-0285">Flavoprotein</keyword>
<comment type="caution">
    <text evidence="9">The sequence shown here is derived from an EMBL/GenBank/DDBJ whole genome shotgun (WGS) entry which is preliminary data.</text>
</comment>
<feature type="binding site" evidence="4">
    <location>
        <begin position="165"/>
        <end position="167"/>
    </location>
    <ligand>
        <name>FAD</name>
        <dbReference type="ChEBI" id="CHEBI:57692"/>
    </ligand>
</feature>
<comment type="cofactor">
    <cofactor evidence="4">
        <name>FAD</name>
        <dbReference type="ChEBI" id="CHEBI:57692"/>
    </cofactor>
    <text evidence="4">Binds 1 FAD per subunit.</text>
</comment>
<keyword evidence="4" id="KW-0520">NAD</keyword>
<feature type="compositionally biased region" description="Low complexity" evidence="6">
    <location>
        <begin position="1"/>
        <end position="14"/>
    </location>
</feature>
<evidence type="ECO:0000313" key="10">
    <source>
        <dbReference type="Proteomes" id="UP000799439"/>
    </source>
</evidence>
<evidence type="ECO:0000256" key="5">
    <source>
        <dbReference type="PIRSR" id="PIRSR000350-4"/>
    </source>
</evidence>
<dbReference type="PRINTS" id="PR00411">
    <property type="entry name" value="PNDRDTASEI"/>
</dbReference>
<dbReference type="Pfam" id="PF02852">
    <property type="entry name" value="Pyr_redox_dim"/>
    <property type="match status" value="1"/>
</dbReference>
<feature type="domain" description="FAD/NAD(P)-binding" evidence="8">
    <location>
        <begin position="39"/>
        <end position="348"/>
    </location>
</feature>
<dbReference type="InterPro" id="IPR023753">
    <property type="entry name" value="FAD/NAD-binding_dom"/>
</dbReference>
<dbReference type="Pfam" id="PF07992">
    <property type="entry name" value="Pyr_redox_2"/>
    <property type="match status" value="1"/>
</dbReference>
<dbReference type="PRINTS" id="PR00368">
    <property type="entry name" value="FADPNR"/>
</dbReference>
<keyword evidence="4" id="KW-0547">Nucleotide-binding</keyword>
<organism evidence="9 10">
    <name type="scientific">Myriangium duriaei CBS 260.36</name>
    <dbReference type="NCBI Taxonomy" id="1168546"/>
    <lineage>
        <taxon>Eukaryota</taxon>
        <taxon>Fungi</taxon>
        <taxon>Dikarya</taxon>
        <taxon>Ascomycota</taxon>
        <taxon>Pezizomycotina</taxon>
        <taxon>Dothideomycetes</taxon>
        <taxon>Dothideomycetidae</taxon>
        <taxon>Myriangiales</taxon>
        <taxon>Myriangiaceae</taxon>
        <taxon>Myriangium</taxon>
    </lineage>
</organism>
<evidence type="ECO:0000256" key="4">
    <source>
        <dbReference type="PIRSR" id="PIRSR000350-3"/>
    </source>
</evidence>
<dbReference type="PIRSF" id="PIRSF000350">
    <property type="entry name" value="Mercury_reductase_MerA"/>
    <property type="match status" value="1"/>
</dbReference>
<feature type="binding site" evidence="4">
    <location>
        <begin position="202"/>
        <end position="209"/>
    </location>
    <ligand>
        <name>NAD(+)</name>
        <dbReference type="ChEBI" id="CHEBI:57540"/>
    </ligand>
</feature>
<dbReference type="OrthoDB" id="361797at2759"/>
<sequence length="496" mass="52201">MSSTGATSKGATSGVYLPSSRANLHPKDHLPTELSTKTFDVVCLGTGWVSRVAAARLTKAGISCLVIEEELIGGDCPFWACVPSKVLLHDDAGTQRMDVEAIFSRRDNFTGNYSDQPVLIPMMNEAGVTMARGKATLAGTKSVRITSHDGSTTDVKANIAVILGTGSEPVIPNVPGLKDAQVWTPRDATSSQRVPKHLIVIGAGAVGVEMATAYASFGSKVTLIGRAKEIIPSVDAKAGKIVRQAMQDRGVDVRVSADVSRVQRKAHDQIEVELSTGETIVGSEVLLAAGRKSTHDRLNLEAVGVPADGRWVPVDENLTVKTDDGQDWLYAGGDMTGRALLTHTSKYHGRILSNVILAREAGKKIYGDEYSPQSATADHTAVPQVVFSNPPVAAVGLDSARAKKKGITVREVSAPFVTLGGKIASDAAVEGLALWVINEENQLVGATFVGIGAADQLHASTVALVGGVKLDRLAHAIPPFPTITEVYLNLIEAAGL</sequence>
<reference evidence="9" key="1">
    <citation type="journal article" date="2020" name="Stud. Mycol.">
        <title>101 Dothideomycetes genomes: a test case for predicting lifestyles and emergence of pathogens.</title>
        <authorList>
            <person name="Haridas S."/>
            <person name="Albert R."/>
            <person name="Binder M."/>
            <person name="Bloem J."/>
            <person name="Labutti K."/>
            <person name="Salamov A."/>
            <person name="Andreopoulos B."/>
            <person name="Baker S."/>
            <person name="Barry K."/>
            <person name="Bills G."/>
            <person name="Bluhm B."/>
            <person name="Cannon C."/>
            <person name="Castanera R."/>
            <person name="Culley D."/>
            <person name="Daum C."/>
            <person name="Ezra D."/>
            <person name="Gonzalez J."/>
            <person name="Henrissat B."/>
            <person name="Kuo A."/>
            <person name="Liang C."/>
            <person name="Lipzen A."/>
            <person name="Lutzoni F."/>
            <person name="Magnuson J."/>
            <person name="Mondo S."/>
            <person name="Nolan M."/>
            <person name="Ohm R."/>
            <person name="Pangilinan J."/>
            <person name="Park H.-J."/>
            <person name="Ramirez L."/>
            <person name="Alfaro M."/>
            <person name="Sun H."/>
            <person name="Tritt A."/>
            <person name="Yoshinaga Y."/>
            <person name="Zwiers L.-H."/>
            <person name="Turgeon B."/>
            <person name="Goodwin S."/>
            <person name="Spatafora J."/>
            <person name="Crous P."/>
            <person name="Grigoriev I."/>
        </authorList>
    </citation>
    <scope>NUCLEOTIDE SEQUENCE</scope>
    <source>
        <strain evidence="9">CBS 260.36</strain>
    </source>
</reference>
<dbReference type="InterPro" id="IPR016156">
    <property type="entry name" value="FAD/NAD-linked_Rdtase_dimer_sf"/>
</dbReference>
<dbReference type="PANTHER" id="PTHR43014">
    <property type="entry name" value="MERCURIC REDUCTASE"/>
    <property type="match status" value="1"/>
</dbReference>
<dbReference type="GO" id="GO:0003955">
    <property type="term" value="F:NAD(P)H dehydrogenase (quinone) activity"/>
    <property type="evidence" value="ECO:0007669"/>
    <property type="project" value="TreeGrafter"/>
</dbReference>